<accession>A0AAV8S3L9</accession>
<dbReference type="EMBL" id="JAQQAF010000001">
    <property type="protein sequence ID" value="KAJ8514083.1"/>
    <property type="molecule type" value="Genomic_DNA"/>
</dbReference>
<evidence type="ECO:0000313" key="2">
    <source>
        <dbReference type="Proteomes" id="UP001222027"/>
    </source>
</evidence>
<proteinExistence type="predicted"/>
<reference evidence="1 2" key="1">
    <citation type="submission" date="2022-12" db="EMBL/GenBank/DDBJ databases">
        <title>Chromosome-scale assembly of the Ensete ventricosum genome.</title>
        <authorList>
            <person name="Dussert Y."/>
            <person name="Stocks J."/>
            <person name="Wendawek A."/>
            <person name="Woldeyes F."/>
            <person name="Nichols R.A."/>
            <person name="Borrell J.S."/>
        </authorList>
    </citation>
    <scope>NUCLEOTIDE SEQUENCE [LARGE SCALE GENOMIC DNA]</scope>
    <source>
        <strain evidence="2">cv. Maze</strain>
        <tissue evidence="1">Seeds</tissue>
    </source>
</reference>
<keyword evidence="2" id="KW-1185">Reference proteome</keyword>
<name>A0AAV8S3L9_ENSVE</name>
<dbReference type="AlphaFoldDB" id="A0AAV8S3L9"/>
<gene>
    <name evidence="1" type="ORF">OPV22_004517</name>
</gene>
<dbReference type="Proteomes" id="UP001222027">
    <property type="component" value="Unassembled WGS sequence"/>
</dbReference>
<organism evidence="1 2">
    <name type="scientific">Ensete ventricosum</name>
    <name type="common">Abyssinian banana</name>
    <name type="synonym">Musa ensete</name>
    <dbReference type="NCBI Taxonomy" id="4639"/>
    <lineage>
        <taxon>Eukaryota</taxon>
        <taxon>Viridiplantae</taxon>
        <taxon>Streptophyta</taxon>
        <taxon>Embryophyta</taxon>
        <taxon>Tracheophyta</taxon>
        <taxon>Spermatophyta</taxon>
        <taxon>Magnoliopsida</taxon>
        <taxon>Liliopsida</taxon>
        <taxon>Zingiberales</taxon>
        <taxon>Musaceae</taxon>
        <taxon>Ensete</taxon>
    </lineage>
</organism>
<evidence type="ECO:0000313" key="1">
    <source>
        <dbReference type="EMBL" id="KAJ8514083.1"/>
    </source>
</evidence>
<sequence length="145" mass="16399">MDAAEVQTLVRCKGGLVVSFPAERGRIKILAPPGLNIPVIQVDYGFEDVNGLGSLMKRNPVANVDGKDLHRLTMPCLEWPMGFTISRHRRWKPRMWSRLANKVGKLCAHGARSHLRRKISSSTRTHIRARGGRPYVIEFFQSVRV</sequence>
<comment type="caution">
    <text evidence="1">The sequence shown here is derived from an EMBL/GenBank/DDBJ whole genome shotgun (WGS) entry which is preliminary data.</text>
</comment>
<protein>
    <submittedName>
        <fullName evidence="1">Uncharacterized protein</fullName>
    </submittedName>
</protein>